<accession>A0A4S8JV16</accession>
<proteinExistence type="predicted"/>
<reference evidence="1 2" key="1">
    <citation type="journal article" date="2019" name="Nat. Plants">
        <title>Genome sequencing of Musa balbisiana reveals subgenome evolution and function divergence in polyploid bananas.</title>
        <authorList>
            <person name="Yao X."/>
        </authorList>
    </citation>
    <scope>NUCLEOTIDE SEQUENCE [LARGE SCALE GENOMIC DNA]</scope>
    <source>
        <strain evidence="2">cv. DH-PKW</strain>
        <tissue evidence="1">Leaves</tissue>
    </source>
</reference>
<sequence>MLGFTRVPPRHVSHRVEWRRAWRETSYHGLLLMGNLLSLPTSSGKSLVTKRLWRELQGWGIWGNLRSHDGPRMLSFLPTLRSRMSPSSSSPSSSSSSSFGGLRVEVVSLSLDGAPSEAVGSFTVLETLKSWHDIDSVVTDELLGALWDRYCIPRCYGVFAPRPD</sequence>
<comment type="caution">
    <text evidence="1">The sequence shown here is derived from an EMBL/GenBank/DDBJ whole genome shotgun (WGS) entry which is preliminary data.</text>
</comment>
<evidence type="ECO:0000313" key="1">
    <source>
        <dbReference type="EMBL" id="THU66040.1"/>
    </source>
</evidence>
<name>A0A4S8JV16_MUSBA</name>
<protein>
    <submittedName>
        <fullName evidence="1">Uncharacterized protein</fullName>
    </submittedName>
</protein>
<dbReference type="EMBL" id="PYDT01000003">
    <property type="protein sequence ID" value="THU66040.1"/>
    <property type="molecule type" value="Genomic_DNA"/>
</dbReference>
<keyword evidence="2" id="KW-1185">Reference proteome</keyword>
<gene>
    <name evidence="1" type="ORF">C4D60_Mb05t10020</name>
</gene>
<dbReference type="AlphaFoldDB" id="A0A4S8JV16"/>
<organism evidence="1 2">
    <name type="scientific">Musa balbisiana</name>
    <name type="common">Banana</name>
    <dbReference type="NCBI Taxonomy" id="52838"/>
    <lineage>
        <taxon>Eukaryota</taxon>
        <taxon>Viridiplantae</taxon>
        <taxon>Streptophyta</taxon>
        <taxon>Embryophyta</taxon>
        <taxon>Tracheophyta</taxon>
        <taxon>Spermatophyta</taxon>
        <taxon>Magnoliopsida</taxon>
        <taxon>Liliopsida</taxon>
        <taxon>Zingiberales</taxon>
        <taxon>Musaceae</taxon>
        <taxon>Musa</taxon>
    </lineage>
</organism>
<evidence type="ECO:0000313" key="2">
    <source>
        <dbReference type="Proteomes" id="UP000317650"/>
    </source>
</evidence>
<dbReference type="Proteomes" id="UP000317650">
    <property type="component" value="Chromosome 5"/>
</dbReference>